<dbReference type="InterPro" id="IPR000873">
    <property type="entry name" value="AMP-dep_synth/lig_dom"/>
</dbReference>
<sequence length="607" mass="68130">MWKAVVENQGDATPPNEPLKNSYIHGASSEPLVGRTVWECLQEAAREKPDRVAIRLPQFGQDLTYKMICDKSTELAKGLLALGMKKGDFLTMASVTDASLVYVMYAAAQIGVILNAPAYTYRPRSKFLDMVLNQLKSKTLVIMENPDGSNVAALKELIPDLETFGGRNIQSERVPHLKNIIIPSVSKAAYGLSFEDVTKLGKDISEDVIQAARDAFTGDDPINTGLSSGSTGVPKCSVNSHFKAVNLLKFSLLRYADYKKPVVVGVGNPVHDELVADYVYWVSVEYDKDIQLVILPSTLWDVEFQGENEDEGYHMEDLYKSIQECRITHLEVYPTFLMKGLELDAEIVQKYDTSSVKRGILTSTVITEKLRERCSKLIPEFVVALGTTEYWNISITYPLDDDFDRRYRGIGFPPPHTEVKIVDANNKIVPPGVEGEICVRGVFMFSTYYGSEDLYRKVVSPCGWYHTGDIGTMNEYGFMYYTGRKFHVLHFSRWGDKVYPAAIEIAAAKHPKISLAQAVGFRKPGEDDLDTIILCVIPIQGQNITEGELRSHCESELLDYMWPDHYVVMETFPRVGIRQKVSKEKLLKLAKKTLLDSGKLQANEVEL</sequence>
<dbReference type="InterPro" id="IPR042099">
    <property type="entry name" value="ANL_N_sf"/>
</dbReference>
<proteinExistence type="predicted"/>
<dbReference type="InterPro" id="IPR045851">
    <property type="entry name" value="AMP-bd_C_sf"/>
</dbReference>
<reference evidence="4" key="2">
    <citation type="submission" date="2025-08" db="UniProtKB">
        <authorList>
            <consortium name="RefSeq"/>
        </authorList>
    </citation>
    <scope>IDENTIFICATION</scope>
</reference>
<dbReference type="Gene3D" id="3.40.50.12780">
    <property type="entry name" value="N-terminal domain of ligase-like"/>
    <property type="match status" value="1"/>
</dbReference>
<evidence type="ECO:0000313" key="3">
    <source>
        <dbReference type="Proteomes" id="UP000085678"/>
    </source>
</evidence>
<dbReference type="SUPFAM" id="SSF56801">
    <property type="entry name" value="Acetyl-CoA synthetase-like"/>
    <property type="match status" value="1"/>
</dbReference>
<name>A0A1S3K1E6_LINAN</name>
<dbReference type="InParanoid" id="A0A1S3K1E6"/>
<keyword evidence="3" id="KW-1185">Reference proteome</keyword>
<dbReference type="Pfam" id="PF00501">
    <property type="entry name" value="AMP-binding"/>
    <property type="match status" value="1"/>
</dbReference>
<protein>
    <submittedName>
        <fullName evidence="4">Acyl-CoA synthetase family member 2, mitochondrial</fullName>
    </submittedName>
</protein>
<dbReference type="Proteomes" id="UP000085678">
    <property type="component" value="Unplaced"/>
</dbReference>
<dbReference type="GeneID" id="106177854"/>
<evidence type="ECO:0000259" key="2">
    <source>
        <dbReference type="Pfam" id="PF00501"/>
    </source>
</evidence>
<dbReference type="CDD" id="cd04433">
    <property type="entry name" value="AFD_class_I"/>
    <property type="match status" value="1"/>
</dbReference>
<gene>
    <name evidence="4" type="primary">LOC106177854</name>
</gene>
<reference evidence="4" key="1">
    <citation type="journal article" date="2015" name="Nat. Commun.">
        <title>The Lingula genome provides insights into brachiopod evolution and the origin of phosphate biomineralization.</title>
        <authorList>
            <person name="Luo Y.J."/>
            <person name="Takeuchi T."/>
            <person name="Koyanagi R."/>
            <person name="Yamada L."/>
            <person name="Kanda M."/>
            <person name="Khalturina M."/>
            <person name="Fujie M."/>
            <person name="Yamasaki S.I."/>
            <person name="Endo K."/>
            <person name="Satoh N."/>
        </authorList>
    </citation>
    <scope>NUCLEOTIDE SEQUENCE</scope>
</reference>
<dbReference type="OrthoDB" id="6134070at2759"/>
<dbReference type="PANTHER" id="PTHR42814:SF3">
    <property type="entry name" value="BETA-N-ACETYLHEXOSAMINIDASE"/>
    <property type="match status" value="1"/>
</dbReference>
<evidence type="ECO:0000256" key="1">
    <source>
        <dbReference type="SAM" id="MobiDB-lite"/>
    </source>
</evidence>
<dbReference type="KEGG" id="lak:106177854"/>
<dbReference type="STRING" id="7574.A0A1S3K1E6"/>
<feature type="domain" description="AMP-dependent synthetase/ligase" evidence="2">
    <location>
        <begin position="41"/>
        <end position="449"/>
    </location>
</feature>
<organism evidence="3 4">
    <name type="scientific">Lingula anatina</name>
    <name type="common">Brachiopod</name>
    <name type="synonym">Lingula unguis</name>
    <dbReference type="NCBI Taxonomy" id="7574"/>
    <lineage>
        <taxon>Eukaryota</taxon>
        <taxon>Metazoa</taxon>
        <taxon>Spiralia</taxon>
        <taxon>Lophotrochozoa</taxon>
        <taxon>Brachiopoda</taxon>
        <taxon>Linguliformea</taxon>
        <taxon>Lingulata</taxon>
        <taxon>Lingulida</taxon>
        <taxon>Linguloidea</taxon>
        <taxon>Lingulidae</taxon>
        <taxon>Lingula</taxon>
    </lineage>
</organism>
<dbReference type="Gene3D" id="3.30.300.30">
    <property type="match status" value="1"/>
</dbReference>
<accession>A0A1S3K1E6</accession>
<feature type="region of interest" description="Disordered" evidence="1">
    <location>
        <begin position="1"/>
        <end position="21"/>
    </location>
</feature>
<dbReference type="PANTHER" id="PTHR42814">
    <property type="entry name" value="AMP-BINDING DOMAIN-CONTAINING PROTEIN"/>
    <property type="match status" value="1"/>
</dbReference>
<dbReference type="RefSeq" id="XP_013416214.1">
    <property type="nucleotide sequence ID" value="XM_013560760.1"/>
</dbReference>
<evidence type="ECO:0000313" key="4">
    <source>
        <dbReference type="RefSeq" id="XP_013416214.1"/>
    </source>
</evidence>
<dbReference type="AlphaFoldDB" id="A0A1S3K1E6"/>